<evidence type="ECO:0000313" key="7">
    <source>
        <dbReference type="Proteomes" id="UP000244571"/>
    </source>
</evidence>
<dbReference type="InterPro" id="IPR029016">
    <property type="entry name" value="GAF-like_dom_sf"/>
</dbReference>
<proteinExistence type="predicted"/>
<dbReference type="Gene3D" id="1.10.10.10">
    <property type="entry name" value="Winged helix-like DNA-binding domain superfamily/Winged helix DNA-binding domain"/>
    <property type="match status" value="1"/>
</dbReference>
<feature type="domain" description="IclR-ED" evidence="5">
    <location>
        <begin position="123"/>
        <end position="313"/>
    </location>
</feature>
<name>A0A2R4XGG7_9BURK</name>
<evidence type="ECO:0000259" key="4">
    <source>
        <dbReference type="PROSITE" id="PS51077"/>
    </source>
</evidence>
<dbReference type="InterPro" id="IPR036390">
    <property type="entry name" value="WH_DNA-bd_sf"/>
</dbReference>
<dbReference type="PANTHER" id="PTHR30136:SF33">
    <property type="entry name" value="TRANSCRIPTIONAL REGULATORY PROTEIN"/>
    <property type="match status" value="1"/>
</dbReference>
<gene>
    <name evidence="6" type="ORF">DBV39_03410</name>
</gene>
<dbReference type="SUPFAM" id="SSF55781">
    <property type="entry name" value="GAF domain-like"/>
    <property type="match status" value="1"/>
</dbReference>
<dbReference type="SMART" id="SM00346">
    <property type="entry name" value="HTH_ICLR"/>
    <property type="match status" value="1"/>
</dbReference>
<dbReference type="InterPro" id="IPR005471">
    <property type="entry name" value="Tscrpt_reg_IclR_N"/>
</dbReference>
<dbReference type="KEGG" id="boz:DBV39_03410"/>
<dbReference type="SUPFAM" id="SSF46785">
    <property type="entry name" value="Winged helix' DNA-binding domain"/>
    <property type="match status" value="1"/>
</dbReference>
<reference evidence="6 7" key="1">
    <citation type="submission" date="2018-04" db="EMBL/GenBank/DDBJ databases">
        <title>Bordetella sp. HZ20 isolated from seawater.</title>
        <authorList>
            <person name="Sun C."/>
        </authorList>
    </citation>
    <scope>NUCLEOTIDE SEQUENCE [LARGE SCALE GENOMIC DNA]</scope>
    <source>
        <strain evidence="6 7">HZ20</strain>
    </source>
</reference>
<dbReference type="Pfam" id="PF01614">
    <property type="entry name" value="IclR_C"/>
    <property type="match status" value="1"/>
</dbReference>
<dbReference type="InterPro" id="IPR036388">
    <property type="entry name" value="WH-like_DNA-bd_sf"/>
</dbReference>
<keyword evidence="7" id="KW-1185">Reference proteome</keyword>
<evidence type="ECO:0000313" key="6">
    <source>
        <dbReference type="EMBL" id="AWB32920.1"/>
    </source>
</evidence>
<keyword evidence="3" id="KW-0804">Transcription</keyword>
<dbReference type="PROSITE" id="PS51078">
    <property type="entry name" value="ICLR_ED"/>
    <property type="match status" value="1"/>
</dbReference>
<dbReference type="Gene3D" id="3.30.450.40">
    <property type="match status" value="1"/>
</dbReference>
<evidence type="ECO:0000256" key="1">
    <source>
        <dbReference type="ARBA" id="ARBA00023015"/>
    </source>
</evidence>
<keyword evidence="2" id="KW-0238">DNA-binding</keyword>
<dbReference type="InterPro" id="IPR014757">
    <property type="entry name" value="Tscrpt_reg_IclR_C"/>
</dbReference>
<dbReference type="InterPro" id="IPR011991">
    <property type="entry name" value="ArsR-like_HTH"/>
</dbReference>
<dbReference type="Proteomes" id="UP000244571">
    <property type="component" value="Chromosome"/>
</dbReference>
<dbReference type="GO" id="GO:0045892">
    <property type="term" value="P:negative regulation of DNA-templated transcription"/>
    <property type="evidence" value="ECO:0007669"/>
    <property type="project" value="TreeGrafter"/>
</dbReference>
<dbReference type="CDD" id="cd00090">
    <property type="entry name" value="HTH_ARSR"/>
    <property type="match status" value="1"/>
</dbReference>
<sequence>MRRLPWSSWACQGPRSKRGLPLTLKNANPCLAKRYRSSRHKMTAMEMGTGVGMAMRETFINPIGRAFSVLSAFSPHERWLNGADIAARTDLPVSTVLRILKSLVNLGYVHQCSRTRRYRLTALVLSLGYAAIAYSEAQFTLTPAMRSLSEQHGLYVVLGTRDRLDVVLLECVNPRPEQSRRTGFRLRISAGTRFDIGESPLGWALLASLPDLERNYLSMKIEQRKSHDWPRIRRKLIDAENVVRQRGYCMSLGEIDPDISIVAAPLMLPEHGPMVIACLGETKNMSRSRVERELGPLLARIESSTRDGGQFAE</sequence>
<feature type="domain" description="HTH iclR-type" evidence="4">
    <location>
        <begin position="60"/>
        <end position="122"/>
    </location>
</feature>
<evidence type="ECO:0000256" key="3">
    <source>
        <dbReference type="ARBA" id="ARBA00023163"/>
    </source>
</evidence>
<organism evidence="6 7">
    <name type="scientific">Orrella marina</name>
    <dbReference type="NCBI Taxonomy" id="2163011"/>
    <lineage>
        <taxon>Bacteria</taxon>
        <taxon>Pseudomonadati</taxon>
        <taxon>Pseudomonadota</taxon>
        <taxon>Betaproteobacteria</taxon>
        <taxon>Burkholderiales</taxon>
        <taxon>Alcaligenaceae</taxon>
        <taxon>Orrella</taxon>
    </lineage>
</organism>
<protein>
    <submittedName>
        <fullName evidence="6">IclR family transcriptional regulator</fullName>
    </submittedName>
</protein>
<dbReference type="PROSITE" id="PS51077">
    <property type="entry name" value="HTH_ICLR"/>
    <property type="match status" value="1"/>
</dbReference>
<dbReference type="GO" id="GO:0003677">
    <property type="term" value="F:DNA binding"/>
    <property type="evidence" value="ECO:0007669"/>
    <property type="project" value="UniProtKB-KW"/>
</dbReference>
<evidence type="ECO:0000259" key="5">
    <source>
        <dbReference type="PROSITE" id="PS51078"/>
    </source>
</evidence>
<accession>A0A2R4XGG7</accession>
<dbReference type="AlphaFoldDB" id="A0A2R4XGG7"/>
<dbReference type="GO" id="GO:0003700">
    <property type="term" value="F:DNA-binding transcription factor activity"/>
    <property type="evidence" value="ECO:0007669"/>
    <property type="project" value="TreeGrafter"/>
</dbReference>
<dbReference type="EMBL" id="CP028901">
    <property type="protein sequence ID" value="AWB32920.1"/>
    <property type="molecule type" value="Genomic_DNA"/>
</dbReference>
<dbReference type="InterPro" id="IPR050707">
    <property type="entry name" value="HTH_MetabolicPath_Reg"/>
</dbReference>
<dbReference type="Pfam" id="PF09339">
    <property type="entry name" value="HTH_IclR"/>
    <property type="match status" value="1"/>
</dbReference>
<dbReference type="PANTHER" id="PTHR30136">
    <property type="entry name" value="HELIX-TURN-HELIX TRANSCRIPTIONAL REGULATOR, ICLR FAMILY"/>
    <property type="match status" value="1"/>
</dbReference>
<keyword evidence="1" id="KW-0805">Transcription regulation</keyword>
<evidence type="ECO:0000256" key="2">
    <source>
        <dbReference type="ARBA" id="ARBA00023125"/>
    </source>
</evidence>